<dbReference type="EC" id="2.7.7.65" evidence="1"/>
<name>A0A6G7CRA2_9VIBR</name>
<feature type="domain" description="GGDEF" evidence="3">
    <location>
        <begin position="280"/>
        <end position="400"/>
    </location>
</feature>
<dbReference type="PROSITE" id="PS50887">
    <property type="entry name" value="GGDEF"/>
    <property type="match status" value="1"/>
</dbReference>
<feature type="transmembrane region" description="Helical" evidence="2">
    <location>
        <begin position="215"/>
        <end position="237"/>
    </location>
</feature>
<evidence type="ECO:0000313" key="5">
    <source>
        <dbReference type="Proteomes" id="UP000503003"/>
    </source>
</evidence>
<dbReference type="Proteomes" id="UP000503003">
    <property type="component" value="Chromosome 2"/>
</dbReference>
<accession>A0A6G7CRA2</accession>
<dbReference type="KEGG" id="vzi:G5S32_20650"/>
<dbReference type="EMBL" id="CP049332">
    <property type="protein sequence ID" value="QIH44576.1"/>
    <property type="molecule type" value="Genomic_DNA"/>
</dbReference>
<dbReference type="GO" id="GO:0043709">
    <property type="term" value="P:cell adhesion involved in single-species biofilm formation"/>
    <property type="evidence" value="ECO:0007669"/>
    <property type="project" value="TreeGrafter"/>
</dbReference>
<gene>
    <name evidence="4" type="ORF">G5S32_20650</name>
</gene>
<dbReference type="PANTHER" id="PTHR45138">
    <property type="entry name" value="REGULATORY COMPONENTS OF SENSORY TRANSDUCTION SYSTEM"/>
    <property type="match status" value="1"/>
</dbReference>
<evidence type="ECO:0000259" key="3">
    <source>
        <dbReference type="PROSITE" id="PS50887"/>
    </source>
</evidence>
<evidence type="ECO:0000313" key="4">
    <source>
        <dbReference type="EMBL" id="QIH44576.1"/>
    </source>
</evidence>
<evidence type="ECO:0000256" key="1">
    <source>
        <dbReference type="ARBA" id="ARBA00012528"/>
    </source>
</evidence>
<dbReference type="SUPFAM" id="SSF55073">
    <property type="entry name" value="Nucleotide cyclase"/>
    <property type="match status" value="1"/>
</dbReference>
<dbReference type="PANTHER" id="PTHR45138:SF24">
    <property type="entry name" value="DIGUANYLATE CYCLASE DGCC-RELATED"/>
    <property type="match status" value="1"/>
</dbReference>
<dbReference type="InterPro" id="IPR050469">
    <property type="entry name" value="Diguanylate_Cyclase"/>
</dbReference>
<dbReference type="CDD" id="cd01949">
    <property type="entry name" value="GGDEF"/>
    <property type="match status" value="1"/>
</dbReference>
<dbReference type="InterPro" id="IPR043128">
    <property type="entry name" value="Rev_trsase/Diguanyl_cyclase"/>
</dbReference>
<dbReference type="GO" id="GO:0005886">
    <property type="term" value="C:plasma membrane"/>
    <property type="evidence" value="ECO:0007669"/>
    <property type="project" value="TreeGrafter"/>
</dbReference>
<dbReference type="GO" id="GO:0052621">
    <property type="term" value="F:diguanylate cyclase activity"/>
    <property type="evidence" value="ECO:0007669"/>
    <property type="project" value="UniProtKB-EC"/>
</dbReference>
<dbReference type="GO" id="GO:1902201">
    <property type="term" value="P:negative regulation of bacterial-type flagellum-dependent cell motility"/>
    <property type="evidence" value="ECO:0007669"/>
    <property type="project" value="TreeGrafter"/>
</dbReference>
<dbReference type="Gene3D" id="3.30.70.270">
    <property type="match status" value="1"/>
</dbReference>
<keyword evidence="5" id="KW-1185">Reference proteome</keyword>
<dbReference type="NCBIfam" id="TIGR00254">
    <property type="entry name" value="GGDEF"/>
    <property type="match status" value="1"/>
</dbReference>
<dbReference type="InterPro" id="IPR000160">
    <property type="entry name" value="GGDEF_dom"/>
</dbReference>
<keyword evidence="2" id="KW-0472">Membrane</keyword>
<keyword evidence="2" id="KW-1133">Transmembrane helix</keyword>
<reference evidence="4 5" key="1">
    <citation type="submission" date="2020-02" db="EMBL/GenBank/DDBJ databases">
        <title>A complete genome of a marine bacterium Vibrio sp. ZWAL4003 isolated from the mangrove sediment with the ability to degrade polysaccharides.</title>
        <authorList>
            <person name="Wu J."/>
            <person name="Qu W."/>
            <person name="Zeng R."/>
        </authorList>
    </citation>
    <scope>NUCLEOTIDE SEQUENCE [LARGE SCALE GENOMIC DNA]</scope>
    <source>
        <strain evidence="4 5">ZWAL4003</strain>
    </source>
</reference>
<protein>
    <recommendedName>
        <fullName evidence="1">diguanylate cyclase</fullName>
        <ecNumber evidence="1">2.7.7.65</ecNumber>
    </recommendedName>
</protein>
<organism evidence="4 5">
    <name type="scientific">Vibrio ziniensis</name>
    <dbReference type="NCBI Taxonomy" id="2711221"/>
    <lineage>
        <taxon>Bacteria</taxon>
        <taxon>Pseudomonadati</taxon>
        <taxon>Pseudomonadota</taxon>
        <taxon>Gammaproteobacteria</taxon>
        <taxon>Vibrionales</taxon>
        <taxon>Vibrionaceae</taxon>
        <taxon>Vibrio</taxon>
    </lineage>
</organism>
<keyword evidence="2" id="KW-0812">Transmembrane</keyword>
<dbReference type="AlphaFoldDB" id="A0A6G7CRA2"/>
<dbReference type="SMART" id="SM00267">
    <property type="entry name" value="GGDEF"/>
    <property type="match status" value="1"/>
</dbReference>
<dbReference type="Pfam" id="PF00990">
    <property type="entry name" value="GGDEF"/>
    <property type="match status" value="1"/>
</dbReference>
<proteinExistence type="predicted"/>
<evidence type="ECO:0000256" key="2">
    <source>
        <dbReference type="SAM" id="Phobius"/>
    </source>
</evidence>
<sequence length="400" mass="45295">MAQYNQILFFTSKILESEVSKYDAIEGGNKDLLENQDSGFYRFNDINELTNIDIAIENEFHQLVKEMPTILPQQDVMYYRSYTSSLTSVDKKDANIEIEQCLGRRNCALEAPERRLSDRILISDPYKNEAGEVFITVSSPIYFQNIIVGDVNIDMFMSRFDGVADVHVEKKVISGVTFYEVIYGKSSMDGKFAYNIDYVADNSTVYVYKIPVLSIIYKTLVFFFVIWIASGFILFRFKELDLNKIKLSEAESSIVQDQMTGLLNRNALESDDFKSAIKEKGASILAIDGNKLKTINDTYGHHVGDEAIKQIANAMKEVFRDTDYLIRSGGDEFLAVLPGCKRDNALRLAYRLKESVGGTTFSPYALSVGVSVGVAEMMENEPVESVIRRADENLYKDKQE</sequence>
<dbReference type="InterPro" id="IPR029787">
    <property type="entry name" value="Nucleotide_cyclase"/>
</dbReference>